<feature type="transmembrane region" description="Helical" evidence="1">
    <location>
        <begin position="183"/>
        <end position="204"/>
    </location>
</feature>
<feature type="transmembrane region" description="Helical" evidence="1">
    <location>
        <begin position="94"/>
        <end position="120"/>
    </location>
</feature>
<dbReference type="Proteomes" id="UP000639643">
    <property type="component" value="Unassembled WGS sequence"/>
</dbReference>
<sequence>MDRCSKEVCQHIDFPGNPDLAGIGVLVSFGFQLALASTFGIFAVYHLIVARNSKSDWKDFRGVFHTFFFSSVYFNVALAVAAVVSIALDDKTQYTALVANLDLLLSLSSTQALWPLYVLYEAGRPQDDIPGSTFRLLLLKTCLGLLGATLLSTCAATIVVHWGSNFELFCFHDLPARSVVSGLLYAPIGITALGLGTAALRQVYPPKWPLAGIITPEKSDKSMLWRWVHLGMVFLGLATMWVAFGVLWMLRTEMSGLTGESYQENEWGFGQIVAVVAWLPTAVDIVWEMVKLVRQ</sequence>
<proteinExistence type="predicted"/>
<keyword evidence="3" id="KW-1185">Reference proteome</keyword>
<gene>
    <name evidence="2" type="ORF">CMUS01_16647</name>
</gene>
<protein>
    <submittedName>
        <fullName evidence="2">Uncharacterized protein</fullName>
    </submittedName>
</protein>
<accession>A0A8H6ILB9</accession>
<dbReference type="AlphaFoldDB" id="A0A8H6ILB9"/>
<keyword evidence="1" id="KW-0472">Membrane</keyword>
<feature type="transmembrane region" description="Helical" evidence="1">
    <location>
        <begin position="224"/>
        <end position="248"/>
    </location>
</feature>
<feature type="transmembrane region" description="Helical" evidence="1">
    <location>
        <begin position="20"/>
        <end position="45"/>
    </location>
</feature>
<dbReference type="OrthoDB" id="4582561at2759"/>
<evidence type="ECO:0000313" key="2">
    <source>
        <dbReference type="EMBL" id="KAF6784009.1"/>
    </source>
</evidence>
<feature type="transmembrane region" description="Helical" evidence="1">
    <location>
        <begin position="66"/>
        <end position="88"/>
    </location>
</feature>
<keyword evidence="1" id="KW-0812">Transmembrane</keyword>
<feature type="transmembrane region" description="Helical" evidence="1">
    <location>
        <begin position="268"/>
        <end position="287"/>
    </location>
</feature>
<name>A0A8H6ILB9_9PEZI</name>
<keyword evidence="1" id="KW-1133">Transmembrane helix</keyword>
<feature type="transmembrane region" description="Helical" evidence="1">
    <location>
        <begin position="141"/>
        <end position="163"/>
    </location>
</feature>
<evidence type="ECO:0000256" key="1">
    <source>
        <dbReference type="SAM" id="Phobius"/>
    </source>
</evidence>
<dbReference type="EMBL" id="WIGM01002096">
    <property type="protein sequence ID" value="KAF6784009.1"/>
    <property type="molecule type" value="Genomic_DNA"/>
</dbReference>
<reference evidence="2" key="1">
    <citation type="journal article" date="2020" name="Phytopathology">
        <title>Genome Sequence Resources of Colletotrichum truncatum, C. plurivorum, C. musicola, and C. sojae: Four Species Pathogenic to Soybean (Glycine max).</title>
        <authorList>
            <person name="Rogerio F."/>
            <person name="Boufleur T.R."/>
            <person name="Ciampi-Guillardi M."/>
            <person name="Sukno S.A."/>
            <person name="Thon M.R."/>
            <person name="Massola Junior N.S."/>
            <person name="Baroncelli R."/>
        </authorList>
    </citation>
    <scope>NUCLEOTIDE SEQUENCE</scope>
    <source>
        <strain evidence="2">LFN0074</strain>
    </source>
</reference>
<comment type="caution">
    <text evidence="2">The sequence shown here is derived from an EMBL/GenBank/DDBJ whole genome shotgun (WGS) entry which is preliminary data.</text>
</comment>
<evidence type="ECO:0000313" key="3">
    <source>
        <dbReference type="Proteomes" id="UP000639643"/>
    </source>
</evidence>
<organism evidence="2 3">
    <name type="scientific">Colletotrichum musicola</name>
    <dbReference type="NCBI Taxonomy" id="2175873"/>
    <lineage>
        <taxon>Eukaryota</taxon>
        <taxon>Fungi</taxon>
        <taxon>Dikarya</taxon>
        <taxon>Ascomycota</taxon>
        <taxon>Pezizomycotina</taxon>
        <taxon>Sordariomycetes</taxon>
        <taxon>Hypocreomycetidae</taxon>
        <taxon>Glomerellales</taxon>
        <taxon>Glomerellaceae</taxon>
        <taxon>Colletotrichum</taxon>
        <taxon>Colletotrichum orchidearum species complex</taxon>
    </lineage>
</organism>